<name>A0ABD2AF03_VESSQ</name>
<sequence length="72" mass="8413">MKHRVINHRVWALRREARERQQNLNFENDDHTVMRTCLKTVAMVTRQLACLPACTSMLAAENCCDKPRRGNC</sequence>
<dbReference type="AlphaFoldDB" id="A0ABD2AF03"/>
<organism evidence="1 2">
    <name type="scientific">Vespula squamosa</name>
    <name type="common">Southern yellow jacket</name>
    <name type="synonym">Wasp</name>
    <dbReference type="NCBI Taxonomy" id="30214"/>
    <lineage>
        <taxon>Eukaryota</taxon>
        <taxon>Metazoa</taxon>
        <taxon>Ecdysozoa</taxon>
        <taxon>Arthropoda</taxon>
        <taxon>Hexapoda</taxon>
        <taxon>Insecta</taxon>
        <taxon>Pterygota</taxon>
        <taxon>Neoptera</taxon>
        <taxon>Endopterygota</taxon>
        <taxon>Hymenoptera</taxon>
        <taxon>Apocrita</taxon>
        <taxon>Aculeata</taxon>
        <taxon>Vespoidea</taxon>
        <taxon>Vespidae</taxon>
        <taxon>Vespinae</taxon>
        <taxon>Vespula</taxon>
    </lineage>
</organism>
<evidence type="ECO:0000313" key="1">
    <source>
        <dbReference type="EMBL" id="KAL2718265.1"/>
    </source>
</evidence>
<accession>A0ABD2AF03</accession>
<evidence type="ECO:0000313" key="2">
    <source>
        <dbReference type="Proteomes" id="UP001607302"/>
    </source>
</evidence>
<keyword evidence="2" id="KW-1185">Reference proteome</keyword>
<dbReference type="Proteomes" id="UP001607302">
    <property type="component" value="Unassembled WGS sequence"/>
</dbReference>
<proteinExistence type="predicted"/>
<dbReference type="EMBL" id="JAUDFV010000152">
    <property type="protein sequence ID" value="KAL2718265.1"/>
    <property type="molecule type" value="Genomic_DNA"/>
</dbReference>
<protein>
    <submittedName>
        <fullName evidence="1">Uncharacterized protein</fullName>
    </submittedName>
</protein>
<comment type="caution">
    <text evidence="1">The sequence shown here is derived from an EMBL/GenBank/DDBJ whole genome shotgun (WGS) entry which is preliminary data.</text>
</comment>
<reference evidence="1 2" key="1">
    <citation type="journal article" date="2024" name="Ann. Entomol. Soc. Am.">
        <title>Genomic analyses of the southern and eastern yellowjacket wasps (Hymenoptera: Vespidae) reveal evolutionary signatures of social life.</title>
        <authorList>
            <person name="Catto M.A."/>
            <person name="Caine P.B."/>
            <person name="Orr S.E."/>
            <person name="Hunt B.G."/>
            <person name="Goodisman M.A.D."/>
        </authorList>
    </citation>
    <scope>NUCLEOTIDE SEQUENCE [LARGE SCALE GENOMIC DNA]</scope>
    <source>
        <strain evidence="1">233</strain>
        <tissue evidence="1">Head and thorax</tissue>
    </source>
</reference>
<gene>
    <name evidence="1" type="ORF">V1478_012141</name>
</gene>